<name>A0A9D5CJ68_9LILI</name>
<reference evidence="2" key="1">
    <citation type="submission" date="2021-03" db="EMBL/GenBank/DDBJ databases">
        <authorList>
            <person name="Li Z."/>
            <person name="Yang C."/>
        </authorList>
    </citation>
    <scope>NUCLEOTIDE SEQUENCE</scope>
    <source>
        <strain evidence="2">Dzin_1.0</strain>
        <tissue evidence="2">Leaf</tissue>
    </source>
</reference>
<organism evidence="2 3">
    <name type="scientific">Dioscorea zingiberensis</name>
    <dbReference type="NCBI Taxonomy" id="325984"/>
    <lineage>
        <taxon>Eukaryota</taxon>
        <taxon>Viridiplantae</taxon>
        <taxon>Streptophyta</taxon>
        <taxon>Embryophyta</taxon>
        <taxon>Tracheophyta</taxon>
        <taxon>Spermatophyta</taxon>
        <taxon>Magnoliopsida</taxon>
        <taxon>Liliopsida</taxon>
        <taxon>Dioscoreales</taxon>
        <taxon>Dioscoreaceae</taxon>
        <taxon>Dioscorea</taxon>
    </lineage>
</organism>
<keyword evidence="3" id="KW-1185">Reference proteome</keyword>
<dbReference type="InterPro" id="IPR050942">
    <property type="entry name" value="F-box_BR-signaling"/>
</dbReference>
<sequence length="625" mass="72106">MEVGSQNEEVGSYNSSTAKKARLQSMLSALLDDPILFDVPKKPTLEDVDTLINLELGSAMKVTVVKMDDTSLDVAVLNSATLKDLKSAISKKINEIEQAQMGHRLISWRHVWNNFCLSHQNEKLIDDSSLLSDFGIRNNSKVYFIPCVVSRLYRKHSRRRKHRMMKMKMRMVRWETLPSDIIETISDHLPNATDYISFRSVCTSWRAATPKKHNIPFMIVPGLISRNVHNVFRVSDQETRRIIIRQDILGKKCCGASHGYLIMVHPKNRDVVLWNPINSHIIPVPPLITGWRIPNNGQGGFPNPPTRQASMKALNLHKAILTSNPYNYRESDVYLFAIFNRLSKSSKLAYHKVGSDRWMVLVHGSYFKDVIFACDYVCAIDGFWNIFICIIQNETTVIVYKFTTVNPPMNMNFIDHLYLVEVDGQLWAALRYKYLDPQNSEVKKGAFKFAVIRTVSPMKVGIEEVTDLKGRAFFFGLNQSFWMSTEEHTQLKKNCVYYTNFPLKRVDDVYGRQDFGIYDTVKRRIERIPGCPLEYPLTWAPSAWLMPHRNTIQMMKMKMRMVRWENLPLDIIETISDLLPNGTDYISFRSVCTSWRAATPKKHNIPFLIIPGEISRNAHNVFRVS</sequence>
<comment type="caution">
    <text evidence="2">The sequence shown here is derived from an EMBL/GenBank/DDBJ whole genome shotgun (WGS) entry which is preliminary data.</text>
</comment>
<proteinExistence type="predicted"/>
<dbReference type="Gene3D" id="1.20.1280.50">
    <property type="match status" value="1"/>
</dbReference>
<dbReference type="Pfam" id="PF18036">
    <property type="entry name" value="Ubiquitin_4"/>
    <property type="match status" value="1"/>
</dbReference>
<dbReference type="InterPro" id="IPR005174">
    <property type="entry name" value="KIB1-4_b-propeller"/>
</dbReference>
<evidence type="ECO:0000259" key="1">
    <source>
        <dbReference type="SMART" id="SM00256"/>
    </source>
</evidence>
<dbReference type="SUPFAM" id="SSF54236">
    <property type="entry name" value="Ubiquitin-like"/>
    <property type="match status" value="1"/>
</dbReference>
<dbReference type="InterPro" id="IPR036047">
    <property type="entry name" value="F-box-like_dom_sf"/>
</dbReference>
<dbReference type="SUPFAM" id="SSF81383">
    <property type="entry name" value="F-box domain"/>
    <property type="match status" value="2"/>
</dbReference>
<dbReference type="InterPro" id="IPR040610">
    <property type="entry name" value="SNRNP25_ubiquitin"/>
</dbReference>
<feature type="domain" description="F-box" evidence="1">
    <location>
        <begin position="567"/>
        <end position="607"/>
    </location>
</feature>
<feature type="domain" description="F-box" evidence="1">
    <location>
        <begin position="177"/>
        <end position="217"/>
    </location>
</feature>
<dbReference type="PANTHER" id="PTHR44259">
    <property type="entry name" value="OS07G0183000 PROTEIN-RELATED"/>
    <property type="match status" value="1"/>
</dbReference>
<gene>
    <name evidence="2" type="ORF">J5N97_016196</name>
</gene>
<accession>A0A9D5CJ68</accession>
<evidence type="ECO:0000313" key="3">
    <source>
        <dbReference type="Proteomes" id="UP001085076"/>
    </source>
</evidence>
<dbReference type="InterPro" id="IPR029071">
    <property type="entry name" value="Ubiquitin-like_domsf"/>
</dbReference>
<dbReference type="Gene3D" id="3.10.20.90">
    <property type="entry name" value="Phosphatidylinositol 3-kinase Catalytic Subunit, Chain A, domain 1"/>
    <property type="match status" value="1"/>
</dbReference>
<dbReference type="Pfam" id="PF03478">
    <property type="entry name" value="Beta-prop_KIB1-4"/>
    <property type="match status" value="1"/>
</dbReference>
<dbReference type="EMBL" id="JAGGNH010000004">
    <property type="protein sequence ID" value="KAJ0974231.1"/>
    <property type="molecule type" value="Genomic_DNA"/>
</dbReference>
<dbReference type="InterPro" id="IPR001810">
    <property type="entry name" value="F-box_dom"/>
</dbReference>
<evidence type="ECO:0000313" key="2">
    <source>
        <dbReference type="EMBL" id="KAJ0974231.1"/>
    </source>
</evidence>
<protein>
    <recommendedName>
        <fullName evidence="1">F-box domain-containing protein</fullName>
    </recommendedName>
</protein>
<dbReference type="Pfam" id="PF00646">
    <property type="entry name" value="F-box"/>
    <property type="match status" value="2"/>
</dbReference>
<dbReference type="AlphaFoldDB" id="A0A9D5CJ68"/>
<dbReference type="OrthoDB" id="72819at2759"/>
<reference evidence="2" key="2">
    <citation type="journal article" date="2022" name="Hortic Res">
        <title>The genome of Dioscorea zingiberensis sheds light on the biosynthesis, origin and evolution of the medicinally important diosgenin saponins.</title>
        <authorList>
            <person name="Li Y."/>
            <person name="Tan C."/>
            <person name="Li Z."/>
            <person name="Guo J."/>
            <person name="Li S."/>
            <person name="Chen X."/>
            <person name="Wang C."/>
            <person name="Dai X."/>
            <person name="Yang H."/>
            <person name="Song W."/>
            <person name="Hou L."/>
            <person name="Xu J."/>
            <person name="Tong Z."/>
            <person name="Xu A."/>
            <person name="Yuan X."/>
            <person name="Wang W."/>
            <person name="Yang Q."/>
            <person name="Chen L."/>
            <person name="Sun Z."/>
            <person name="Wang K."/>
            <person name="Pan B."/>
            <person name="Chen J."/>
            <person name="Bao Y."/>
            <person name="Liu F."/>
            <person name="Qi X."/>
            <person name="Gang D.R."/>
            <person name="Wen J."/>
            <person name="Li J."/>
        </authorList>
    </citation>
    <scope>NUCLEOTIDE SEQUENCE</scope>
    <source>
        <strain evidence="2">Dzin_1.0</strain>
    </source>
</reference>
<dbReference type="SMART" id="SM00256">
    <property type="entry name" value="FBOX"/>
    <property type="match status" value="2"/>
</dbReference>
<dbReference type="CDD" id="cd17058">
    <property type="entry name" value="Ubl_SNRNP25"/>
    <property type="match status" value="1"/>
</dbReference>
<dbReference type="Proteomes" id="UP001085076">
    <property type="component" value="Miscellaneous, Linkage group lg04"/>
</dbReference>